<dbReference type="STRING" id="871968.DESME_02860"/>
<evidence type="ECO:0000256" key="2">
    <source>
        <dbReference type="ARBA" id="ARBA00022692"/>
    </source>
</evidence>
<dbReference type="RefSeq" id="WP_006717444.1">
    <property type="nucleotide sequence ID" value="NZ_CP007032.1"/>
</dbReference>
<dbReference type="Proteomes" id="UP000010847">
    <property type="component" value="Chromosome"/>
</dbReference>
<accession>W0E5T2</accession>
<evidence type="ECO:0000256" key="4">
    <source>
        <dbReference type="ARBA" id="ARBA00023136"/>
    </source>
</evidence>
<keyword evidence="2 5" id="KW-0812">Transmembrane</keyword>
<feature type="domain" description="Ferric oxidoreductase" evidence="6">
    <location>
        <begin position="40"/>
        <end position="138"/>
    </location>
</feature>
<evidence type="ECO:0000256" key="3">
    <source>
        <dbReference type="ARBA" id="ARBA00022989"/>
    </source>
</evidence>
<evidence type="ECO:0000256" key="5">
    <source>
        <dbReference type="SAM" id="Phobius"/>
    </source>
</evidence>
<evidence type="ECO:0000313" key="7">
    <source>
        <dbReference type="EMBL" id="AHF06117.1"/>
    </source>
</evidence>
<sequence length="189" mass="21260">MIDFILNLPLWQMIRFSGIGAYILIAIGICTGILSSMPGLKPAIKGKLIKFHRSMTHYGMVIGLLHGVITIIDPYMPFSWSEILIPFTAQHSPFLNGLGTLSAYGLLLLVFTSDFRHKIPNKVWHTLHIFSYPTFFMTFIHGFVLGTDTSVPEIRMMYLISMVAVVFLGFIRFIIGSSEKDPYLTQGAK</sequence>
<name>W0E5T2_9FIRM</name>
<dbReference type="Pfam" id="PF01794">
    <property type="entry name" value="Ferric_reduct"/>
    <property type="match status" value="1"/>
</dbReference>
<dbReference type="InterPro" id="IPR013130">
    <property type="entry name" value="Fe3_Rdtase_TM_dom"/>
</dbReference>
<dbReference type="EMBL" id="CP007032">
    <property type="protein sequence ID" value="AHF06117.1"/>
    <property type="molecule type" value="Genomic_DNA"/>
</dbReference>
<feature type="transmembrane region" description="Helical" evidence="5">
    <location>
        <begin position="92"/>
        <end position="111"/>
    </location>
</feature>
<feature type="transmembrane region" description="Helical" evidence="5">
    <location>
        <begin position="123"/>
        <end position="144"/>
    </location>
</feature>
<feature type="transmembrane region" description="Helical" evidence="5">
    <location>
        <begin position="156"/>
        <end position="175"/>
    </location>
</feature>
<dbReference type="KEGG" id="dmt:DESME_02860"/>
<comment type="subcellular location">
    <subcellularLocation>
        <location evidence="1">Membrane</location>
        <topology evidence="1">Multi-pass membrane protein</topology>
    </subcellularLocation>
</comment>
<dbReference type="HOGENOM" id="CLU_083317_2_0_9"/>
<feature type="transmembrane region" description="Helical" evidence="5">
    <location>
        <begin position="55"/>
        <end position="72"/>
    </location>
</feature>
<evidence type="ECO:0000259" key="6">
    <source>
        <dbReference type="Pfam" id="PF01794"/>
    </source>
</evidence>
<gene>
    <name evidence="7" type="ORF">DESME_02860</name>
</gene>
<protein>
    <recommendedName>
        <fullName evidence="6">Ferric oxidoreductase domain-containing protein</fullName>
    </recommendedName>
</protein>
<keyword evidence="3 5" id="KW-1133">Transmembrane helix</keyword>
<keyword evidence="8" id="KW-1185">Reference proteome</keyword>
<dbReference type="eggNOG" id="COG4097">
    <property type="taxonomic scope" value="Bacteria"/>
</dbReference>
<feature type="transmembrane region" description="Helical" evidence="5">
    <location>
        <begin position="12"/>
        <end position="34"/>
    </location>
</feature>
<evidence type="ECO:0000256" key="1">
    <source>
        <dbReference type="ARBA" id="ARBA00004141"/>
    </source>
</evidence>
<reference evidence="7 8" key="1">
    <citation type="submission" date="2013-12" db="EMBL/GenBank/DDBJ databases">
        <authorList>
            <consortium name="DOE Joint Genome Institute"/>
            <person name="Smidt H."/>
            <person name="Huntemann M."/>
            <person name="Han J."/>
            <person name="Chen A."/>
            <person name="Kyrpides N."/>
            <person name="Mavromatis K."/>
            <person name="Markowitz V."/>
            <person name="Palaniappan K."/>
            <person name="Ivanova N."/>
            <person name="Schaumberg A."/>
            <person name="Pati A."/>
            <person name="Liolios K."/>
            <person name="Nordberg H.P."/>
            <person name="Cantor M.N."/>
            <person name="Hua S.X."/>
            <person name="Woyke T."/>
        </authorList>
    </citation>
    <scope>NUCLEOTIDE SEQUENCE [LARGE SCALE GENOMIC DNA]</scope>
    <source>
        <strain evidence="8">DSM 15288</strain>
    </source>
</reference>
<proteinExistence type="predicted"/>
<evidence type="ECO:0000313" key="8">
    <source>
        <dbReference type="Proteomes" id="UP000010847"/>
    </source>
</evidence>
<dbReference type="OrthoDB" id="6656329at2"/>
<keyword evidence="4 5" id="KW-0472">Membrane</keyword>
<dbReference type="GO" id="GO:0016020">
    <property type="term" value="C:membrane"/>
    <property type="evidence" value="ECO:0007669"/>
    <property type="project" value="UniProtKB-SubCell"/>
</dbReference>
<dbReference type="AlphaFoldDB" id="W0E5T2"/>
<organism evidence="7 8">
    <name type="scientific">Desulfitobacterium metallireducens DSM 15288</name>
    <dbReference type="NCBI Taxonomy" id="871968"/>
    <lineage>
        <taxon>Bacteria</taxon>
        <taxon>Bacillati</taxon>
        <taxon>Bacillota</taxon>
        <taxon>Clostridia</taxon>
        <taxon>Eubacteriales</taxon>
        <taxon>Desulfitobacteriaceae</taxon>
        <taxon>Desulfitobacterium</taxon>
    </lineage>
</organism>